<dbReference type="AlphaFoldDB" id="C7RAQ0"/>
<keyword evidence="1 2" id="KW-0808">Transferase</keyword>
<dbReference type="STRING" id="523791.Kkor_0922"/>
<proteinExistence type="predicted"/>
<dbReference type="Gene3D" id="3.40.50.300">
    <property type="entry name" value="P-loop containing nucleotide triphosphate hydrolases"/>
    <property type="match status" value="1"/>
</dbReference>
<dbReference type="OrthoDB" id="9815894at2"/>
<dbReference type="RefSeq" id="WP_012800856.1">
    <property type="nucleotide sequence ID" value="NC_013166.1"/>
</dbReference>
<evidence type="ECO:0000256" key="1">
    <source>
        <dbReference type="ARBA" id="ARBA00022679"/>
    </source>
</evidence>
<accession>C7RAQ0</accession>
<gene>
    <name evidence="2" type="ordered locus">Kkor_0922</name>
</gene>
<dbReference type="SUPFAM" id="SSF52540">
    <property type="entry name" value="P-loop containing nucleoside triphosphate hydrolases"/>
    <property type="match status" value="1"/>
</dbReference>
<dbReference type="eggNOG" id="COG0615">
    <property type="taxonomic scope" value="Bacteria"/>
</dbReference>
<evidence type="ECO:0000313" key="3">
    <source>
        <dbReference type="Proteomes" id="UP000001231"/>
    </source>
</evidence>
<dbReference type="PANTHER" id="PTHR12788:SF10">
    <property type="entry name" value="PROTEIN-TYROSINE SULFOTRANSFERASE"/>
    <property type="match status" value="1"/>
</dbReference>
<dbReference type="HOGENOM" id="CLU_046916_1_2_6"/>
<dbReference type="Pfam" id="PF13469">
    <property type="entry name" value="Sulfotransfer_3"/>
    <property type="match status" value="1"/>
</dbReference>
<dbReference type="Proteomes" id="UP000001231">
    <property type="component" value="Chromosome"/>
</dbReference>
<dbReference type="KEGG" id="kko:Kkor_0922"/>
<protein>
    <submittedName>
        <fullName evidence="2">Sulfotransferase</fullName>
    </submittedName>
</protein>
<organism evidence="2 3">
    <name type="scientific">Kangiella koreensis (strain DSM 16069 / JCM 12317 / KCTC 12182 / SW-125)</name>
    <dbReference type="NCBI Taxonomy" id="523791"/>
    <lineage>
        <taxon>Bacteria</taxon>
        <taxon>Pseudomonadati</taxon>
        <taxon>Pseudomonadota</taxon>
        <taxon>Gammaproteobacteria</taxon>
        <taxon>Kangiellales</taxon>
        <taxon>Kangiellaceae</taxon>
        <taxon>Kangiella</taxon>
    </lineage>
</organism>
<sequence>MKRADRAILLSRVPLWLLSTVARLKSLFKLSFSQYPLHKKGCLNRQPLFILGGGRSGNTLLRSMLMAGGDIAIPPESYVLPKAIRLFRSYNYLPWDQLSSLIISEFQAYKEFYTWQIDLSLCYSECRELPKHHQTLANIIDVIYRHYAREQGVETEFWGDKTPINALYAHHIVKLFPQAHYIHLIRDPRAVVASYLKTGMHNDVASVSRLWKTVNNRLNRYLKNKLVVSYEDLVISPEQTMQKTSEYLGIPYTDKMINHHLSNKSLGDVVAHEHHSNVKKALTTSSLKKWQQSLTENDLSTIKHIINGCACSNMYKL</sequence>
<keyword evidence="3" id="KW-1185">Reference proteome</keyword>
<dbReference type="InterPro" id="IPR027417">
    <property type="entry name" value="P-loop_NTPase"/>
</dbReference>
<name>C7RAQ0_KANKD</name>
<dbReference type="InParanoid" id="C7RAQ0"/>
<dbReference type="GO" id="GO:0008476">
    <property type="term" value="F:protein-tyrosine sulfotransferase activity"/>
    <property type="evidence" value="ECO:0007669"/>
    <property type="project" value="InterPro"/>
</dbReference>
<dbReference type="InterPro" id="IPR026634">
    <property type="entry name" value="TPST-like"/>
</dbReference>
<evidence type="ECO:0000313" key="2">
    <source>
        <dbReference type="EMBL" id="ACV26342.1"/>
    </source>
</evidence>
<reference evidence="2 3" key="1">
    <citation type="journal article" date="2009" name="Stand. Genomic Sci.">
        <title>Complete genome sequence of Kangiella koreensis type strain (SW-125).</title>
        <authorList>
            <person name="Han C."/>
            <person name="Sikorski J."/>
            <person name="Lapidus A."/>
            <person name="Nolan M."/>
            <person name="Glavina Del Rio T."/>
            <person name="Tice H."/>
            <person name="Cheng J.F."/>
            <person name="Lucas S."/>
            <person name="Chen F."/>
            <person name="Copeland A."/>
            <person name="Ivanova N."/>
            <person name="Mavromatis K."/>
            <person name="Ovchinnikova G."/>
            <person name="Pati A."/>
            <person name="Bruce D."/>
            <person name="Goodwin L."/>
            <person name="Pitluck S."/>
            <person name="Chen A."/>
            <person name="Palaniappan K."/>
            <person name="Land M."/>
            <person name="Hauser L."/>
            <person name="Chang Y.J."/>
            <person name="Jeffries C.D."/>
            <person name="Chain P."/>
            <person name="Saunders E."/>
            <person name="Brettin T."/>
            <person name="Goker M."/>
            <person name="Tindall B.J."/>
            <person name="Bristow J."/>
            <person name="Eisen J.A."/>
            <person name="Markowitz V."/>
            <person name="Hugenholtz P."/>
            <person name="Kyrpides N.C."/>
            <person name="Klenk H.P."/>
            <person name="Detter J.C."/>
        </authorList>
    </citation>
    <scope>NUCLEOTIDE SEQUENCE [LARGE SCALE GENOMIC DNA]</scope>
    <source>
        <strain evidence="3">DSM 16069 / KCTC 12182 / SW-125</strain>
    </source>
</reference>
<dbReference type="PANTHER" id="PTHR12788">
    <property type="entry name" value="PROTEIN-TYROSINE SULFOTRANSFERASE 2"/>
    <property type="match status" value="1"/>
</dbReference>
<dbReference type="EMBL" id="CP001707">
    <property type="protein sequence ID" value="ACV26342.1"/>
    <property type="molecule type" value="Genomic_DNA"/>
</dbReference>